<comment type="catalytic activity">
    <reaction evidence="11 12">
        <text>L-histidinol phosphate + 2-oxoglutarate = 3-(imidazol-4-yl)-2-oxopropyl phosphate + L-glutamate</text>
        <dbReference type="Rhea" id="RHEA:23744"/>
        <dbReference type="ChEBI" id="CHEBI:16810"/>
        <dbReference type="ChEBI" id="CHEBI:29985"/>
        <dbReference type="ChEBI" id="CHEBI:57766"/>
        <dbReference type="ChEBI" id="CHEBI:57980"/>
        <dbReference type="EC" id="2.6.1.9"/>
    </reaction>
</comment>
<evidence type="ECO:0000313" key="14">
    <source>
        <dbReference type="EMBL" id="AZI31877.1"/>
    </source>
</evidence>
<dbReference type="HAMAP" id="MF_01023">
    <property type="entry name" value="HisC_aminotrans_2"/>
    <property type="match status" value="1"/>
</dbReference>
<dbReference type="GO" id="GO:0004400">
    <property type="term" value="F:histidinol-phosphate transaminase activity"/>
    <property type="evidence" value="ECO:0007669"/>
    <property type="project" value="UniProtKB-UniRule"/>
</dbReference>
<keyword evidence="9 12" id="KW-0663">Pyridoxal phosphate</keyword>
<feature type="domain" description="Aminotransferase class I/classII large" evidence="13">
    <location>
        <begin position="36"/>
        <end position="337"/>
    </location>
</feature>
<evidence type="ECO:0000256" key="2">
    <source>
        <dbReference type="ARBA" id="ARBA00005011"/>
    </source>
</evidence>
<comment type="cofactor">
    <cofactor evidence="1 12">
        <name>pyridoxal 5'-phosphate</name>
        <dbReference type="ChEBI" id="CHEBI:597326"/>
    </cofactor>
</comment>
<keyword evidence="10 12" id="KW-0368">Histidine biosynthesis</keyword>
<evidence type="ECO:0000256" key="5">
    <source>
        <dbReference type="ARBA" id="ARBA00011738"/>
    </source>
</evidence>
<dbReference type="AlphaFoldDB" id="A0A3G8XJF9"/>
<comment type="subunit">
    <text evidence="5 12">Homodimer.</text>
</comment>
<reference evidence="15" key="1">
    <citation type="submission" date="2018-11" db="EMBL/GenBank/DDBJ databases">
        <title>Proposal to divide the Flavobacteriaceae and reorganize its genera based on Amino Acid Identity values calculated from whole genome sequences.</title>
        <authorList>
            <person name="Nicholson A.C."/>
            <person name="Gulvik C.A."/>
            <person name="Whitney A.M."/>
            <person name="Humrighouse B.W."/>
            <person name="Bell M."/>
            <person name="Holmes B."/>
            <person name="Steigerwalt A.G."/>
            <person name="Villarma A."/>
            <person name="Sheth M."/>
            <person name="Batra D."/>
            <person name="Pryor J."/>
            <person name="Bernardet J.-F."/>
            <person name="Hugo C."/>
            <person name="Kampfer P."/>
            <person name="Newman J.D."/>
            <person name="McQuiston J.R."/>
        </authorList>
    </citation>
    <scope>NUCLEOTIDE SEQUENCE [LARGE SCALE GENOMIC DNA]</scope>
    <source>
        <strain evidence="15">G0081</strain>
    </source>
</reference>
<evidence type="ECO:0000256" key="6">
    <source>
        <dbReference type="ARBA" id="ARBA00022576"/>
    </source>
</evidence>
<dbReference type="UniPathway" id="UPA00031">
    <property type="reaction ID" value="UER00012"/>
</dbReference>
<evidence type="ECO:0000256" key="12">
    <source>
        <dbReference type="HAMAP-Rule" id="MF_01023"/>
    </source>
</evidence>
<evidence type="ECO:0000259" key="13">
    <source>
        <dbReference type="Pfam" id="PF00155"/>
    </source>
</evidence>
<dbReference type="InterPro" id="IPR015421">
    <property type="entry name" value="PyrdxlP-dep_Trfase_major"/>
</dbReference>
<dbReference type="SUPFAM" id="SSF53383">
    <property type="entry name" value="PLP-dependent transferases"/>
    <property type="match status" value="1"/>
</dbReference>
<gene>
    <name evidence="12 14" type="primary">hisC</name>
    <name evidence="14" type="ORF">EIB73_01205</name>
</gene>
<evidence type="ECO:0000256" key="3">
    <source>
        <dbReference type="ARBA" id="ARBA00005189"/>
    </source>
</evidence>
<protein>
    <recommendedName>
        <fullName evidence="12">Histidinol-phosphate aminotransferase</fullName>
        <ecNumber evidence="12">2.6.1.9</ecNumber>
    </recommendedName>
    <alternativeName>
        <fullName evidence="12">Imidazole acetol-phosphate transaminase</fullName>
    </alternativeName>
</protein>
<sequence>MEFNLNKMIRPHLVGVKSYQTLRDSYINKQAVYLDANENPFGEFNRYPDGDPIKLKKKLAEINLAKTENLFLGNGSDELIDLTMRIFCEPTKDSIMIMNPSFVMYEIYAKMNNLQVEKLQLNSDFELEKGKFLNTISTSQAKVLFLCSPNNPTGNSISDLEFYIQNFKGIVVVDEAYIEFSPADSAVKLLYKYPNLIVLKTLSKAFGMAGLRIGVGFASAEIASLFIQLKPPYNISSESQKLALEQLNQVQEIENNIGFILEEKEKLKKGLDQINEVVKIYSSDANFFLIEFKDAQLIYQKLLDKNILTSLRHPNLKNCLRISVGAAQENSELLKVLSEIDEL</sequence>
<evidence type="ECO:0000256" key="4">
    <source>
        <dbReference type="ARBA" id="ARBA00007970"/>
    </source>
</evidence>
<comment type="similarity">
    <text evidence="4 12">Belongs to the class-II pyridoxal-phosphate-dependent aminotransferase family. Histidinol-phosphate aminotransferase subfamily.</text>
</comment>
<dbReference type="EMBL" id="CP034159">
    <property type="protein sequence ID" value="AZI31877.1"/>
    <property type="molecule type" value="Genomic_DNA"/>
</dbReference>
<evidence type="ECO:0000256" key="7">
    <source>
        <dbReference type="ARBA" id="ARBA00022605"/>
    </source>
</evidence>
<dbReference type="InterPro" id="IPR001917">
    <property type="entry name" value="Aminotrans_II_pyridoxalP_BS"/>
</dbReference>
<dbReference type="Pfam" id="PF00155">
    <property type="entry name" value="Aminotran_1_2"/>
    <property type="match status" value="1"/>
</dbReference>
<dbReference type="OrthoDB" id="9813612at2"/>
<evidence type="ECO:0000256" key="11">
    <source>
        <dbReference type="ARBA" id="ARBA00047481"/>
    </source>
</evidence>
<dbReference type="GO" id="GO:0000105">
    <property type="term" value="P:L-histidine biosynthetic process"/>
    <property type="evidence" value="ECO:0007669"/>
    <property type="project" value="UniProtKB-UniRule"/>
</dbReference>
<dbReference type="RefSeq" id="WP_125021851.1">
    <property type="nucleotide sequence ID" value="NZ_CP034159.1"/>
</dbReference>
<dbReference type="EC" id="2.6.1.9" evidence="12"/>
<evidence type="ECO:0000256" key="8">
    <source>
        <dbReference type="ARBA" id="ARBA00022679"/>
    </source>
</evidence>
<dbReference type="KEGG" id="ccas:EIB73_01205"/>
<dbReference type="CDD" id="cd00609">
    <property type="entry name" value="AAT_like"/>
    <property type="match status" value="1"/>
</dbReference>
<dbReference type="GO" id="GO:0030170">
    <property type="term" value="F:pyridoxal phosphate binding"/>
    <property type="evidence" value="ECO:0007669"/>
    <property type="project" value="InterPro"/>
</dbReference>
<dbReference type="NCBIfam" id="TIGR01141">
    <property type="entry name" value="hisC"/>
    <property type="match status" value="1"/>
</dbReference>
<evidence type="ECO:0000256" key="9">
    <source>
        <dbReference type="ARBA" id="ARBA00022898"/>
    </source>
</evidence>
<accession>A0A3G8XJF9</accession>
<keyword evidence="7 12" id="KW-0028">Amino-acid biosynthesis</keyword>
<dbReference type="Gene3D" id="3.90.1150.10">
    <property type="entry name" value="Aspartate Aminotransferase, domain 1"/>
    <property type="match status" value="1"/>
</dbReference>
<dbReference type="InterPro" id="IPR015424">
    <property type="entry name" value="PyrdxlP-dep_Trfase"/>
</dbReference>
<dbReference type="InterPro" id="IPR005861">
    <property type="entry name" value="HisP_aminotrans"/>
</dbReference>
<evidence type="ECO:0000256" key="10">
    <source>
        <dbReference type="ARBA" id="ARBA00023102"/>
    </source>
</evidence>
<proteinExistence type="inferred from homology"/>
<evidence type="ECO:0000313" key="15">
    <source>
        <dbReference type="Proteomes" id="UP000270185"/>
    </source>
</evidence>
<comment type="pathway">
    <text evidence="2 12">Amino-acid biosynthesis; L-histidine biosynthesis; L-histidine from 5-phospho-alpha-D-ribose 1-diphosphate: step 7/9.</text>
</comment>
<dbReference type="Proteomes" id="UP000270185">
    <property type="component" value="Chromosome"/>
</dbReference>
<keyword evidence="6 12" id="KW-0032">Aminotransferase</keyword>
<dbReference type="Gene3D" id="3.40.640.10">
    <property type="entry name" value="Type I PLP-dependent aspartate aminotransferase-like (Major domain)"/>
    <property type="match status" value="1"/>
</dbReference>
<name>A0A3G8XJF9_9FLAO</name>
<comment type="pathway">
    <text evidence="3">Lipid metabolism.</text>
</comment>
<dbReference type="PANTHER" id="PTHR42885">
    <property type="entry name" value="HISTIDINOL-PHOSPHATE AMINOTRANSFERASE-RELATED"/>
    <property type="match status" value="1"/>
</dbReference>
<feature type="modified residue" description="N6-(pyridoxal phosphate)lysine" evidence="12">
    <location>
        <position position="204"/>
    </location>
</feature>
<keyword evidence="8 12" id="KW-0808">Transferase</keyword>
<dbReference type="PROSITE" id="PS00599">
    <property type="entry name" value="AA_TRANSFER_CLASS_2"/>
    <property type="match status" value="1"/>
</dbReference>
<organism evidence="14 15">
    <name type="scientific">Kaistella carnis</name>
    <dbReference type="NCBI Taxonomy" id="1241979"/>
    <lineage>
        <taxon>Bacteria</taxon>
        <taxon>Pseudomonadati</taxon>
        <taxon>Bacteroidota</taxon>
        <taxon>Flavobacteriia</taxon>
        <taxon>Flavobacteriales</taxon>
        <taxon>Weeksellaceae</taxon>
        <taxon>Chryseobacterium group</taxon>
        <taxon>Kaistella</taxon>
    </lineage>
</organism>
<evidence type="ECO:0000256" key="1">
    <source>
        <dbReference type="ARBA" id="ARBA00001933"/>
    </source>
</evidence>
<dbReference type="InterPro" id="IPR015422">
    <property type="entry name" value="PyrdxlP-dep_Trfase_small"/>
</dbReference>
<dbReference type="PANTHER" id="PTHR42885:SF2">
    <property type="entry name" value="HISTIDINOL-PHOSPHATE AMINOTRANSFERASE"/>
    <property type="match status" value="1"/>
</dbReference>
<keyword evidence="15" id="KW-1185">Reference proteome</keyword>
<dbReference type="InterPro" id="IPR004839">
    <property type="entry name" value="Aminotransferase_I/II_large"/>
</dbReference>